<keyword evidence="1" id="KW-0067">ATP-binding</keyword>
<dbReference type="Gene3D" id="1.10.3290.10">
    <property type="entry name" value="Fido-like domain"/>
    <property type="match status" value="1"/>
</dbReference>
<evidence type="ECO:0000256" key="1">
    <source>
        <dbReference type="PIRSR" id="PIRSR038925-1"/>
    </source>
</evidence>
<dbReference type="PANTHER" id="PTHR13504:SF38">
    <property type="entry name" value="FIDO DOMAIN-CONTAINING PROTEIN"/>
    <property type="match status" value="1"/>
</dbReference>
<accession>A0A0G0BJR0</accession>
<dbReference type="GO" id="GO:0005524">
    <property type="term" value="F:ATP binding"/>
    <property type="evidence" value="ECO:0007669"/>
    <property type="project" value="UniProtKB-KW"/>
</dbReference>
<dbReference type="InterPro" id="IPR040198">
    <property type="entry name" value="Fido_containing"/>
</dbReference>
<reference evidence="5 6" key="1">
    <citation type="journal article" date="2015" name="Nature">
        <title>rRNA introns, odd ribosomes, and small enigmatic genomes across a large radiation of phyla.</title>
        <authorList>
            <person name="Brown C.T."/>
            <person name="Hug L.A."/>
            <person name="Thomas B.C."/>
            <person name="Sharon I."/>
            <person name="Castelle C.J."/>
            <person name="Singh A."/>
            <person name="Wilkins M.J."/>
            <person name="Williams K.H."/>
            <person name="Banfield J.F."/>
        </authorList>
    </citation>
    <scope>NUCLEOTIDE SEQUENCE [LARGE SCALE GENOMIC DNA]</scope>
</reference>
<dbReference type="PATRIC" id="fig|1618350.3.peg.689"/>
<dbReference type="InterPro" id="IPR003812">
    <property type="entry name" value="Fido"/>
</dbReference>
<sequence>MKNYTSGKNIVFEPNTAHHYEYFLPTLVNHDFDIDNKKILVSLEEATRLLGELNAYGTLVPDVDFFIQMHVMSEAVSSSKIEGTKTGMDEALLSEDEIDPEKRDDWKEVQNYITAMNQAISNLKQLPVSMRLVKEVHHILLSGVRGEVKRPGEVRTSQNWIGGASIDTAHFVPPHIQHLPELLSDWEKFWHNNSLDIPVLIKIAIGHYQFETIHPFLDGNGRIGRLVISLQLIEKKFLKYPVLYISDFFETHRQSYYDSLDKVRRSDDLGQWILFFLEGVTETAKKSKRTFENIITLRSIFEGKISTLGKKSKRGRDLLINLFSEPVISIKNVEKILDIQYVAANNLVQDFVTLGILKEKTGFSRNRIFVMDDYIKLFRK</sequence>
<feature type="binding site" evidence="1">
    <location>
        <begin position="219"/>
        <end position="225"/>
    </location>
    <ligand>
        <name>ATP</name>
        <dbReference type="ChEBI" id="CHEBI:30616"/>
    </ligand>
</feature>
<feature type="binding site" evidence="1">
    <location>
        <position position="256"/>
    </location>
    <ligand>
        <name>ATP</name>
        <dbReference type="ChEBI" id="CHEBI:30616"/>
    </ligand>
</feature>
<feature type="binding site" evidence="1">
    <location>
        <position position="82"/>
    </location>
    <ligand>
        <name>ATP</name>
        <dbReference type="ChEBI" id="CHEBI:30616"/>
    </ligand>
</feature>
<gene>
    <name evidence="5" type="ORF">UR67_C0004G0055</name>
</gene>
<dbReference type="InterPro" id="IPR025758">
    <property type="entry name" value="Fic/DOC_N"/>
</dbReference>
<dbReference type="PANTHER" id="PTHR13504">
    <property type="entry name" value="FIDO DOMAIN-CONTAINING PROTEIN DDB_G0283145"/>
    <property type="match status" value="1"/>
</dbReference>
<organism evidence="5 6">
    <name type="scientific">candidate division CPR3 bacterium GW2011_GWF2_35_18</name>
    <dbReference type="NCBI Taxonomy" id="1618350"/>
    <lineage>
        <taxon>Bacteria</taxon>
        <taxon>Bacteria division CPR3</taxon>
    </lineage>
</organism>
<evidence type="ECO:0000259" key="4">
    <source>
        <dbReference type="PROSITE" id="PS51459"/>
    </source>
</evidence>
<protein>
    <recommendedName>
        <fullName evidence="4">Fido domain-containing protein</fullName>
    </recommendedName>
</protein>
<dbReference type="PIRSF" id="PIRSF038925">
    <property type="entry name" value="AMP-prot_trans"/>
    <property type="match status" value="1"/>
</dbReference>
<proteinExistence type="predicted"/>
<feature type="active site" evidence="2">
    <location>
        <position position="214"/>
    </location>
</feature>
<dbReference type="Pfam" id="PF02661">
    <property type="entry name" value="Fic"/>
    <property type="match status" value="1"/>
</dbReference>
<evidence type="ECO:0000313" key="5">
    <source>
        <dbReference type="EMBL" id="KKP69658.1"/>
    </source>
</evidence>
<dbReference type="STRING" id="1618350.UR67_C0004G0055"/>
<name>A0A0G0BJR0_UNCC3</name>
<feature type="domain" description="Fido" evidence="4">
    <location>
        <begin position="128"/>
        <end position="278"/>
    </location>
</feature>
<evidence type="ECO:0000256" key="3">
    <source>
        <dbReference type="PIRSR" id="PIRSR640198-2"/>
    </source>
</evidence>
<dbReference type="Pfam" id="PF13784">
    <property type="entry name" value="Fic_N"/>
    <property type="match status" value="1"/>
</dbReference>
<keyword evidence="1" id="KW-0547">Nucleotide-binding</keyword>
<evidence type="ECO:0000256" key="2">
    <source>
        <dbReference type="PIRSR" id="PIRSR640198-1"/>
    </source>
</evidence>
<feature type="binding site" evidence="1">
    <location>
        <position position="214"/>
    </location>
    <ligand>
        <name>ATP</name>
        <dbReference type="ChEBI" id="CHEBI:30616"/>
    </ligand>
</feature>
<dbReference type="EMBL" id="LBQB01000004">
    <property type="protein sequence ID" value="KKP69658.1"/>
    <property type="molecule type" value="Genomic_DNA"/>
</dbReference>
<feature type="binding site" evidence="3">
    <location>
        <begin position="218"/>
        <end position="225"/>
    </location>
    <ligand>
        <name>ATP</name>
        <dbReference type="ChEBI" id="CHEBI:30616"/>
    </ligand>
</feature>
<dbReference type="PROSITE" id="PS51459">
    <property type="entry name" value="FIDO"/>
    <property type="match status" value="1"/>
</dbReference>
<dbReference type="InterPro" id="IPR036597">
    <property type="entry name" value="Fido-like_dom_sf"/>
</dbReference>
<feature type="binding site" evidence="3">
    <location>
        <begin position="256"/>
        <end position="257"/>
    </location>
    <ligand>
        <name>ATP</name>
        <dbReference type="ChEBI" id="CHEBI:30616"/>
    </ligand>
</feature>
<dbReference type="SUPFAM" id="SSF140931">
    <property type="entry name" value="Fic-like"/>
    <property type="match status" value="1"/>
</dbReference>
<comment type="caution">
    <text evidence="5">The sequence shown here is derived from an EMBL/GenBank/DDBJ whole genome shotgun (WGS) entry which is preliminary data.</text>
</comment>
<dbReference type="AlphaFoldDB" id="A0A0G0BJR0"/>
<dbReference type="InterPro" id="IPR026287">
    <property type="entry name" value="SoFic-like"/>
</dbReference>
<dbReference type="Proteomes" id="UP000034581">
    <property type="component" value="Unassembled WGS sequence"/>
</dbReference>
<evidence type="ECO:0000313" key="6">
    <source>
        <dbReference type="Proteomes" id="UP000034581"/>
    </source>
</evidence>